<dbReference type="PANTHER" id="PTHR14136:SF17">
    <property type="entry name" value="BTB_POZ DOMAIN-CONTAINING PROTEIN KCTD9"/>
    <property type="match status" value="1"/>
</dbReference>
<sequence length="364" mass="40995">MRFTYPPYPALHMKSLLKSLWRWLRASKRIKILLWIAFSVLCGGLLAIGGYFLLGWMGLERKDWPWNSLSALAAAPPLLLTWYWRTLHKQKDIDTAEQRARIEEQRSEVDAQRLLTERFTRAIELLGSEKLQIRLGGIYALERIAQDSLRDHWTVMETLCAFAREGTREPRLAKREGTPSDEEDKNPRTTFLPPATDIQAALTVMGRRGKERRKWEREKGKKLDLRGAHLERTDLENAHLEGAVLGGAHLAGANLADAHLERAALADAHLEGANLRRAHLANADLWGAHLESANLREARLEHVDLKGAYLERADLWGADLEGADLRNAKCLTQAQIDDAIIDERTKLPKGIMRPTADPAPSAGA</sequence>
<dbReference type="EMBL" id="CAADFP010000099">
    <property type="protein sequence ID" value="VFK29964.1"/>
    <property type="molecule type" value="Genomic_DNA"/>
</dbReference>
<dbReference type="Gene3D" id="2.160.20.80">
    <property type="entry name" value="E3 ubiquitin-protein ligase SopA"/>
    <property type="match status" value="1"/>
</dbReference>
<gene>
    <name evidence="3" type="ORF">BECKLPF1236A_GA0070988_100529</name>
    <name evidence="4" type="ORF">BECKLPF1236C_GA0070990_1009914</name>
</gene>
<keyword evidence="2" id="KW-0812">Transmembrane</keyword>
<keyword evidence="2" id="KW-1133">Transmembrane helix</keyword>
<evidence type="ECO:0000256" key="1">
    <source>
        <dbReference type="SAM" id="MobiDB-lite"/>
    </source>
</evidence>
<protein>
    <submittedName>
        <fullName evidence="4">Pentapeptide repeat-containing protein</fullName>
    </submittedName>
</protein>
<feature type="transmembrane region" description="Helical" evidence="2">
    <location>
        <begin position="32"/>
        <end position="54"/>
    </location>
</feature>
<dbReference type="AlphaFoldDB" id="A0A450XL14"/>
<evidence type="ECO:0000313" key="4">
    <source>
        <dbReference type="EMBL" id="VFK29964.1"/>
    </source>
</evidence>
<dbReference type="PANTHER" id="PTHR14136">
    <property type="entry name" value="BTB_POZ DOMAIN-CONTAINING PROTEIN KCTD9"/>
    <property type="match status" value="1"/>
</dbReference>
<dbReference type="InterPro" id="IPR051082">
    <property type="entry name" value="Pentapeptide-BTB/POZ_domain"/>
</dbReference>
<accession>A0A450XL14</accession>
<evidence type="ECO:0000313" key="3">
    <source>
        <dbReference type="EMBL" id="VFK11325.1"/>
    </source>
</evidence>
<keyword evidence="2" id="KW-0472">Membrane</keyword>
<feature type="compositionally biased region" description="Basic and acidic residues" evidence="1">
    <location>
        <begin position="169"/>
        <end position="178"/>
    </location>
</feature>
<dbReference type="Pfam" id="PF00805">
    <property type="entry name" value="Pentapeptide"/>
    <property type="match status" value="2"/>
</dbReference>
<dbReference type="EMBL" id="CAADFM010000052">
    <property type="protein sequence ID" value="VFK11325.1"/>
    <property type="molecule type" value="Genomic_DNA"/>
</dbReference>
<dbReference type="SUPFAM" id="SSF141571">
    <property type="entry name" value="Pentapeptide repeat-like"/>
    <property type="match status" value="1"/>
</dbReference>
<proteinExistence type="predicted"/>
<dbReference type="InterPro" id="IPR001646">
    <property type="entry name" value="5peptide_repeat"/>
</dbReference>
<organism evidence="4">
    <name type="scientific">Candidatus Kentrum sp. LPFa</name>
    <dbReference type="NCBI Taxonomy" id="2126335"/>
    <lineage>
        <taxon>Bacteria</taxon>
        <taxon>Pseudomonadati</taxon>
        <taxon>Pseudomonadota</taxon>
        <taxon>Gammaproteobacteria</taxon>
        <taxon>Candidatus Kentrum</taxon>
    </lineage>
</organism>
<reference evidence="4" key="1">
    <citation type="submission" date="2019-02" db="EMBL/GenBank/DDBJ databases">
        <authorList>
            <person name="Gruber-Vodicka R. H."/>
            <person name="Seah K. B. B."/>
        </authorList>
    </citation>
    <scope>NUCLEOTIDE SEQUENCE</scope>
    <source>
        <strain evidence="3">BECK_S312</strain>
        <strain evidence="4">BECK_S426</strain>
    </source>
</reference>
<name>A0A450XL14_9GAMM</name>
<feature type="region of interest" description="Disordered" evidence="1">
    <location>
        <begin position="169"/>
        <end position="189"/>
    </location>
</feature>
<evidence type="ECO:0000256" key="2">
    <source>
        <dbReference type="SAM" id="Phobius"/>
    </source>
</evidence>